<name>A0A1G8THN0_9RHOB</name>
<keyword evidence="2" id="KW-1185">Reference proteome</keyword>
<organism evidence="1 2">
    <name type="scientific">Lutimaribacter saemankumensis</name>
    <dbReference type="NCBI Taxonomy" id="490829"/>
    <lineage>
        <taxon>Bacteria</taxon>
        <taxon>Pseudomonadati</taxon>
        <taxon>Pseudomonadota</taxon>
        <taxon>Alphaproteobacteria</taxon>
        <taxon>Rhodobacterales</taxon>
        <taxon>Roseobacteraceae</taxon>
        <taxon>Lutimaribacter</taxon>
    </lineage>
</organism>
<dbReference type="EMBL" id="FNEB01000023">
    <property type="protein sequence ID" value="SDJ40937.1"/>
    <property type="molecule type" value="Genomic_DNA"/>
</dbReference>
<dbReference type="RefSeq" id="WP_090030728.1">
    <property type="nucleotide sequence ID" value="NZ_FNEB01000023.1"/>
</dbReference>
<accession>A0A1G8THN0</accession>
<dbReference type="OrthoDB" id="5738806at2"/>
<sequence length="99" mass="10878">MARPFAPKVATANHLLEGDVIYYSRPGWTRELSEATVARSPEEAEALLREASGFPLETVGVVLTDVTLENGVPTPAHFRETFRTRGPSNYFHGKQAGHV</sequence>
<evidence type="ECO:0008006" key="3">
    <source>
        <dbReference type="Google" id="ProtNLM"/>
    </source>
</evidence>
<dbReference type="Proteomes" id="UP000199340">
    <property type="component" value="Unassembled WGS sequence"/>
</dbReference>
<proteinExistence type="predicted"/>
<protein>
    <recommendedName>
        <fullName evidence="3">DUF2849 domain-containing protein</fullName>
    </recommendedName>
</protein>
<dbReference type="Pfam" id="PF11011">
    <property type="entry name" value="DUF2849"/>
    <property type="match status" value="1"/>
</dbReference>
<reference evidence="1 2" key="1">
    <citation type="submission" date="2016-10" db="EMBL/GenBank/DDBJ databases">
        <authorList>
            <person name="de Groot N.N."/>
        </authorList>
    </citation>
    <scope>NUCLEOTIDE SEQUENCE [LARGE SCALE GENOMIC DNA]</scope>
    <source>
        <strain evidence="1 2">DSM 28010</strain>
    </source>
</reference>
<evidence type="ECO:0000313" key="1">
    <source>
        <dbReference type="EMBL" id="SDJ40937.1"/>
    </source>
</evidence>
<dbReference type="InterPro" id="IPR021270">
    <property type="entry name" value="DUF2849"/>
</dbReference>
<dbReference type="AlphaFoldDB" id="A0A1G8THN0"/>
<gene>
    <name evidence="1" type="ORF">SAMN05421850_1233</name>
</gene>
<dbReference type="STRING" id="490829.SAMN05421850_1233"/>
<evidence type="ECO:0000313" key="2">
    <source>
        <dbReference type="Proteomes" id="UP000199340"/>
    </source>
</evidence>